<dbReference type="Pfam" id="PF10329">
    <property type="entry name" value="DUF2417"/>
    <property type="match status" value="1"/>
</dbReference>
<evidence type="ECO:0000256" key="2">
    <source>
        <dbReference type="SAM" id="Phobius"/>
    </source>
</evidence>
<organism evidence="3 4">
    <name type="scientific">Candidozyma auris</name>
    <name type="common">Yeast</name>
    <name type="synonym">Candida auris</name>
    <dbReference type="NCBI Taxonomy" id="498019"/>
    <lineage>
        <taxon>Eukaryota</taxon>
        <taxon>Fungi</taxon>
        <taxon>Dikarya</taxon>
        <taxon>Ascomycota</taxon>
        <taxon>Saccharomycotina</taxon>
        <taxon>Pichiomycetes</taxon>
        <taxon>Metschnikowiaceae</taxon>
        <taxon>Candidozyma</taxon>
    </lineage>
</organism>
<reference evidence="4" key="1">
    <citation type="journal article" date="2015" name="BMC Genomics">
        <title>Draft genome of a commonly misdiagnosed multidrug resistant pathogen Candida auris.</title>
        <authorList>
            <person name="Chatterjee S."/>
            <person name="Alampalli S.V."/>
            <person name="Nageshan R.K."/>
            <person name="Chettiar S.T."/>
            <person name="Joshi S."/>
            <person name="Tatu U.S."/>
        </authorList>
    </citation>
    <scope>NUCLEOTIDE SEQUENCE [LARGE SCALE GENOMIC DNA]</scope>
    <source>
        <strain evidence="4">6684</strain>
    </source>
</reference>
<evidence type="ECO:0000313" key="3">
    <source>
        <dbReference type="EMBL" id="KNE02627.1"/>
    </source>
</evidence>
<dbReference type="VEuPathDB" id="FungiDB:QG37_00444"/>
<dbReference type="AlphaFoldDB" id="A0A0L0P8E0"/>
<dbReference type="Proteomes" id="UP000037122">
    <property type="component" value="Unassembled WGS sequence"/>
</dbReference>
<feature type="transmembrane region" description="Helical" evidence="2">
    <location>
        <begin position="136"/>
        <end position="157"/>
    </location>
</feature>
<comment type="caution">
    <text evidence="3">The sequence shown here is derived from an EMBL/GenBank/DDBJ whole genome shotgun (WGS) entry which is preliminary data.</text>
</comment>
<name>A0A0L0P8E0_CANAR</name>
<dbReference type="VEuPathDB" id="FungiDB:CJI96_0002840"/>
<feature type="transmembrane region" description="Helical" evidence="2">
    <location>
        <begin position="208"/>
        <end position="229"/>
    </location>
</feature>
<evidence type="ECO:0000256" key="1">
    <source>
        <dbReference type="SAM" id="MobiDB-lite"/>
    </source>
</evidence>
<feature type="transmembrane region" description="Helical" evidence="2">
    <location>
        <begin position="112"/>
        <end position="129"/>
    </location>
</feature>
<dbReference type="VEuPathDB" id="FungiDB:CJJ09_003251"/>
<feature type="region of interest" description="Disordered" evidence="1">
    <location>
        <begin position="1"/>
        <end position="42"/>
    </location>
</feature>
<sequence>MPESTSAGGEELPGSPKQHEPTTSAREQHHGESHSSESRDLEREPLLPNRRFVDPDDPIVSPLNLKRIAVLRLVLIAVLAVNALVLFLVVVSDFISIPFFNRRGKSFLDFDLALLNILTGAVTLWCFTVPAYYERILGYISCALVFIDLVVLLSVPYLRGQLGGFGNILWLWTLLNIALNCFADWSVERGKAQQEIRYTGRVEKRRSVFELFVMLVKIFVKLFLLWVIWCISLSIWLEGFDSHEKPWGKLIPVNEGQFKVHLACYGDVHAPMAKNDEDDPSKAKQPILLVEGGQLTSSEVFQEWIQELYHMNKIERFCIWDRPGYAFSDSAPLPVSISIIVEYLLEALRAEKIEGPFSAVGFDEGGLYSRVFALRNLGQIHSLLLVDSWHEDLLKHFPFSGSNKKNESRKVFKNILELMDSWQGFKVWLRGVVSPLGIQKNIHWFFHPQRYSSKSRIFGRDMVYSPKYLRARLQEQVTASILSFNEVQNAALQLVPLAVISSDFMIKNSLNWGKWQRDLIKISDRLLEWVVAENSGHKIWESSKGRDQLQQLLLRLVSEKSNY</sequence>
<dbReference type="PANTHER" id="PTHR43139">
    <property type="entry name" value="SI:DKEY-122A22.2"/>
    <property type="match status" value="1"/>
</dbReference>
<dbReference type="InterPro" id="IPR019431">
    <property type="entry name" value="DUF2417"/>
</dbReference>
<dbReference type="EMBL" id="LGST01000003">
    <property type="protein sequence ID" value="KNE02627.1"/>
    <property type="molecule type" value="Genomic_DNA"/>
</dbReference>
<dbReference type="InterPro" id="IPR029058">
    <property type="entry name" value="AB_hydrolase_fold"/>
</dbReference>
<dbReference type="PANTHER" id="PTHR43139:SF52">
    <property type="entry name" value="SI:DKEY-122A22.2"/>
    <property type="match status" value="1"/>
</dbReference>
<proteinExistence type="predicted"/>
<dbReference type="VEuPathDB" id="FungiDB:CJI97_001615"/>
<dbReference type="Gene3D" id="3.40.50.1820">
    <property type="entry name" value="alpha/beta hydrolase"/>
    <property type="match status" value="1"/>
</dbReference>
<dbReference type="VEuPathDB" id="FungiDB:B9J08_002166"/>
<keyword evidence="2" id="KW-0812">Transmembrane</keyword>
<dbReference type="SUPFAM" id="SSF53474">
    <property type="entry name" value="alpha/beta-Hydrolases"/>
    <property type="match status" value="1"/>
</dbReference>
<protein>
    <recommendedName>
        <fullName evidence="5">AB hydrolase-1 domain-containing protein</fullName>
    </recommendedName>
</protein>
<dbReference type="InterPro" id="IPR052370">
    <property type="entry name" value="Meta-cleavage_hydrolase"/>
</dbReference>
<dbReference type="VEuPathDB" id="FungiDB:CJJ07_003859"/>
<evidence type="ECO:0000313" key="4">
    <source>
        <dbReference type="Proteomes" id="UP000037122"/>
    </source>
</evidence>
<feature type="transmembrane region" description="Helical" evidence="2">
    <location>
        <begin position="73"/>
        <end position="100"/>
    </location>
</feature>
<accession>A0A0L0P8E0</accession>
<evidence type="ECO:0008006" key="5">
    <source>
        <dbReference type="Google" id="ProtNLM"/>
    </source>
</evidence>
<gene>
    <name evidence="3" type="ORF">QG37_00444</name>
</gene>
<keyword evidence="2" id="KW-1133">Transmembrane helix</keyword>
<dbReference type="GO" id="GO:0005783">
    <property type="term" value="C:endoplasmic reticulum"/>
    <property type="evidence" value="ECO:0007669"/>
    <property type="project" value="TreeGrafter"/>
</dbReference>
<keyword evidence="2" id="KW-0472">Membrane</keyword>
<feature type="compositionally biased region" description="Basic and acidic residues" evidence="1">
    <location>
        <begin position="26"/>
        <end position="42"/>
    </location>
</feature>
<feature type="transmembrane region" description="Helical" evidence="2">
    <location>
        <begin position="169"/>
        <end position="187"/>
    </location>
</feature>